<dbReference type="PRINTS" id="PR00447">
    <property type="entry name" value="NATRESASSCMP"/>
</dbReference>
<dbReference type="GO" id="GO:0034755">
    <property type="term" value="P:iron ion transmembrane transport"/>
    <property type="evidence" value="ECO:0007669"/>
    <property type="project" value="TreeGrafter"/>
</dbReference>
<keyword evidence="6" id="KW-1003">Cell membrane</keyword>
<evidence type="ECO:0000256" key="6">
    <source>
        <dbReference type="HAMAP-Rule" id="MF_00221"/>
    </source>
</evidence>
<feature type="transmembrane region" description="Helical" evidence="6">
    <location>
        <begin position="20"/>
        <end position="36"/>
    </location>
</feature>
<evidence type="ECO:0000256" key="4">
    <source>
        <dbReference type="ARBA" id="ARBA00022989"/>
    </source>
</evidence>
<dbReference type="RefSeq" id="WP_244520389.1">
    <property type="nucleotide sequence ID" value="NZ_FNHW01000001.1"/>
</dbReference>
<dbReference type="NCBIfam" id="TIGR01197">
    <property type="entry name" value="nramp"/>
    <property type="match status" value="1"/>
</dbReference>
<dbReference type="EMBL" id="FNHW01000001">
    <property type="protein sequence ID" value="SDM83633.1"/>
    <property type="molecule type" value="Genomic_DNA"/>
</dbReference>
<evidence type="ECO:0000256" key="5">
    <source>
        <dbReference type="ARBA" id="ARBA00023136"/>
    </source>
</evidence>
<evidence type="ECO:0000256" key="1">
    <source>
        <dbReference type="ARBA" id="ARBA00004141"/>
    </source>
</evidence>
<feature type="transmembrane region" description="Helical" evidence="6">
    <location>
        <begin position="93"/>
        <end position="115"/>
    </location>
</feature>
<dbReference type="NCBIfam" id="NF037982">
    <property type="entry name" value="Nramp_1"/>
    <property type="match status" value="1"/>
</dbReference>
<evidence type="ECO:0000313" key="8">
    <source>
        <dbReference type="Proteomes" id="UP000199544"/>
    </source>
</evidence>
<feature type="transmembrane region" description="Helical" evidence="6">
    <location>
        <begin position="195"/>
        <end position="215"/>
    </location>
</feature>
<keyword evidence="8" id="KW-1185">Reference proteome</keyword>
<dbReference type="Pfam" id="PF01566">
    <property type="entry name" value="Nramp"/>
    <property type="match status" value="1"/>
</dbReference>
<dbReference type="Proteomes" id="UP000199544">
    <property type="component" value="Unassembled WGS sequence"/>
</dbReference>
<dbReference type="GO" id="GO:0015086">
    <property type="term" value="F:cadmium ion transmembrane transporter activity"/>
    <property type="evidence" value="ECO:0007669"/>
    <property type="project" value="TreeGrafter"/>
</dbReference>
<dbReference type="GO" id="GO:0005384">
    <property type="term" value="F:manganese ion transmembrane transporter activity"/>
    <property type="evidence" value="ECO:0007669"/>
    <property type="project" value="TreeGrafter"/>
</dbReference>
<keyword evidence="3 6" id="KW-0812">Transmembrane</keyword>
<dbReference type="PANTHER" id="PTHR11706:SF33">
    <property type="entry name" value="NATURAL RESISTANCE-ASSOCIATED MACROPHAGE PROTEIN 2"/>
    <property type="match status" value="1"/>
</dbReference>
<dbReference type="AlphaFoldDB" id="A0A1G9WH88"/>
<dbReference type="GO" id="GO:0005886">
    <property type="term" value="C:plasma membrane"/>
    <property type="evidence" value="ECO:0007669"/>
    <property type="project" value="UniProtKB-SubCell"/>
</dbReference>
<comment type="function">
    <text evidence="6">H(+)-stimulated, divalent metal cation uptake system.</text>
</comment>
<feature type="transmembrane region" description="Helical" evidence="6">
    <location>
        <begin position="328"/>
        <end position="346"/>
    </location>
</feature>
<feature type="transmembrane region" description="Helical" evidence="6">
    <location>
        <begin position="391"/>
        <end position="412"/>
    </location>
</feature>
<keyword evidence="2 6" id="KW-0813">Transport</keyword>
<evidence type="ECO:0000256" key="3">
    <source>
        <dbReference type="ARBA" id="ARBA00022692"/>
    </source>
</evidence>
<dbReference type="HAMAP" id="MF_00221">
    <property type="entry name" value="NRAMP"/>
    <property type="match status" value="1"/>
</dbReference>
<dbReference type="GO" id="GO:0046872">
    <property type="term" value="F:metal ion binding"/>
    <property type="evidence" value="ECO:0007669"/>
    <property type="project" value="UniProtKB-UniRule"/>
</dbReference>
<gene>
    <name evidence="6" type="primary">mntH</name>
    <name evidence="7" type="ORF">SAMN04488137_2161</name>
</gene>
<dbReference type="InterPro" id="IPR001046">
    <property type="entry name" value="NRAMP_fam"/>
</dbReference>
<keyword evidence="5 6" id="KW-0472">Membrane</keyword>
<comment type="similarity">
    <text evidence="6">Belongs to the NRAMP family.</text>
</comment>
<keyword evidence="6" id="KW-0769">Symport</keyword>
<keyword evidence="6" id="KW-0406">Ion transport</keyword>
<protein>
    <recommendedName>
        <fullName evidence="6">Divalent metal cation transporter MntH</fullName>
    </recommendedName>
</protein>
<feature type="transmembrane region" description="Helical" evidence="6">
    <location>
        <begin position="157"/>
        <end position="175"/>
    </location>
</feature>
<reference evidence="8" key="1">
    <citation type="submission" date="2016-10" db="EMBL/GenBank/DDBJ databases">
        <authorList>
            <person name="Varghese N."/>
            <person name="Submissions S."/>
        </authorList>
    </citation>
    <scope>NUCLEOTIDE SEQUENCE [LARGE SCALE GENOMIC DNA]</scope>
    <source>
        <strain evidence="8">CGMCC 1.6854</strain>
    </source>
</reference>
<organism evidence="7 8">
    <name type="scientific">Fictibacillus solisalsi</name>
    <dbReference type="NCBI Taxonomy" id="459525"/>
    <lineage>
        <taxon>Bacteria</taxon>
        <taxon>Bacillati</taxon>
        <taxon>Bacillota</taxon>
        <taxon>Bacilli</taxon>
        <taxon>Bacillales</taxon>
        <taxon>Fictibacillaceae</taxon>
        <taxon>Fictibacillus</taxon>
    </lineage>
</organism>
<dbReference type="STRING" id="459525.SAMN04488137_2161"/>
<feature type="transmembrane region" description="Helical" evidence="6">
    <location>
        <begin position="352"/>
        <end position="371"/>
    </location>
</feature>
<feature type="transmembrane region" description="Helical" evidence="6">
    <location>
        <begin position="286"/>
        <end position="307"/>
    </location>
</feature>
<keyword evidence="4 6" id="KW-1133">Transmembrane helix</keyword>
<dbReference type="GO" id="GO:0015293">
    <property type="term" value="F:symporter activity"/>
    <property type="evidence" value="ECO:0007669"/>
    <property type="project" value="UniProtKB-UniRule"/>
</dbReference>
<proteinExistence type="inferred from homology"/>
<feature type="transmembrane region" description="Helical" evidence="6">
    <location>
        <begin position="121"/>
        <end position="145"/>
    </location>
</feature>
<sequence length="416" mass="45060">MNSKALEAAMPRKGKIRRAIPFLGPAFLVSVGYIDPGNWATNIEGGAAFGYTLLWVLLLSNLMAILLQTTAAKLGVATGKSLSENCRQHFKKPVAVFLWITAELAAMATDLAEFLGAALGIYLLLGIPLFPAALIGAAITFGILLLHKYGFRFIEQLILGFVIIVAAVYIVELFYAKPDLGQVGYHMVVPHLNSASILVAIGMLGATVMPHNIFLHSSVVKNRLKKNQPKHNHLVYKYAIVDSLLALNVAWFINSAMIVVAAAVFYKNGLKVTSIEDAYSTLTPLLGGFASLAFAIALLSAGLSSSVTGTMAGQYILEGFLNIKIPIWVRRLVTMIPALIIIGAGIDTWKALVVSQVVLSLQLPFTIIPLIMFTRSKKIMGSYANKRWTNILLILVAAIIIMLNGLLIYQTFGGEF</sequence>
<feature type="transmembrane region" description="Helical" evidence="6">
    <location>
        <begin position="48"/>
        <end position="72"/>
    </location>
</feature>
<feature type="transmembrane region" description="Helical" evidence="6">
    <location>
        <begin position="235"/>
        <end position="266"/>
    </location>
</feature>
<comment type="subcellular location">
    <subcellularLocation>
        <location evidence="6">Cell membrane</location>
        <topology evidence="6">Multi-pass membrane protein</topology>
    </subcellularLocation>
    <subcellularLocation>
        <location evidence="1">Membrane</location>
        <topology evidence="1">Multi-pass membrane protein</topology>
    </subcellularLocation>
</comment>
<evidence type="ECO:0000256" key="2">
    <source>
        <dbReference type="ARBA" id="ARBA00022448"/>
    </source>
</evidence>
<dbReference type="NCBIfam" id="NF001923">
    <property type="entry name" value="PRK00701.1"/>
    <property type="match status" value="1"/>
</dbReference>
<dbReference type="PANTHER" id="PTHR11706">
    <property type="entry name" value="SOLUTE CARRIER PROTEIN FAMILY 11 MEMBER"/>
    <property type="match status" value="1"/>
</dbReference>
<evidence type="ECO:0000313" key="7">
    <source>
        <dbReference type="EMBL" id="SDM83633.1"/>
    </source>
</evidence>
<name>A0A1G9WH88_9BACL</name>
<accession>A0A1G9WH88</accession>